<keyword evidence="2" id="KW-0813">Transport</keyword>
<proteinExistence type="inferred from homology"/>
<dbReference type="GO" id="GO:0016887">
    <property type="term" value="F:ATP hydrolysis activity"/>
    <property type="evidence" value="ECO:0007669"/>
    <property type="project" value="InterPro"/>
</dbReference>
<dbReference type="InterPro" id="IPR027417">
    <property type="entry name" value="P-loop_NTPase"/>
</dbReference>
<dbReference type="Pfam" id="PF00005">
    <property type="entry name" value="ABC_tran"/>
    <property type="match status" value="1"/>
</dbReference>
<dbReference type="Proteomes" id="UP000620075">
    <property type="component" value="Unassembled WGS sequence"/>
</dbReference>
<dbReference type="GO" id="GO:0042626">
    <property type="term" value="F:ATPase-coupled transmembrane transporter activity"/>
    <property type="evidence" value="ECO:0007669"/>
    <property type="project" value="TreeGrafter"/>
</dbReference>
<evidence type="ECO:0000256" key="4">
    <source>
        <dbReference type="ARBA" id="ARBA00022840"/>
    </source>
</evidence>
<protein>
    <submittedName>
        <fullName evidence="6">ABC transporter ATP-binding protein</fullName>
    </submittedName>
</protein>
<dbReference type="SUPFAM" id="SSF52540">
    <property type="entry name" value="P-loop containing nucleoside triphosphate hydrolases"/>
    <property type="match status" value="1"/>
</dbReference>
<feature type="domain" description="ABC transporter" evidence="5">
    <location>
        <begin position="2"/>
        <end position="202"/>
    </location>
</feature>
<reference evidence="6 7" key="1">
    <citation type="submission" date="2020-10" db="EMBL/GenBank/DDBJ databases">
        <title>Ca. Dormibacterota MAGs.</title>
        <authorList>
            <person name="Montgomery K."/>
        </authorList>
    </citation>
    <scope>NUCLEOTIDE SEQUENCE [LARGE SCALE GENOMIC DNA]</scope>
    <source>
        <strain evidence="6">SC8811_S16_3</strain>
    </source>
</reference>
<accession>A0A934KFE7</accession>
<keyword evidence="4 6" id="KW-0067">ATP-binding</keyword>
<evidence type="ECO:0000256" key="2">
    <source>
        <dbReference type="ARBA" id="ARBA00022448"/>
    </source>
</evidence>
<evidence type="ECO:0000259" key="5">
    <source>
        <dbReference type="PROSITE" id="PS50893"/>
    </source>
</evidence>
<dbReference type="InterPro" id="IPR015856">
    <property type="entry name" value="ABC_transpr_CbiO/EcfA_su"/>
</dbReference>
<comment type="caution">
    <text evidence="6">The sequence shown here is derived from an EMBL/GenBank/DDBJ whole genome shotgun (WGS) entry which is preliminary data.</text>
</comment>
<sequence>MIQLLDVAYRYPGEREWAIRETSLAVKAGELVGIRGANESGKTTLCLVAAGLAPRVLGGELRGSVELAGLSAILFDNPETQLSGLCRTVYEEVAFGPCNLGLARQEVHLRTAAALERMGIGQLAGKSPERLSAGQTQLVVLAGLMALQPDALILDEPVSRLDPDGADVIAGVLLGLADSGKAVLLAEHDEALLSLCGRVVEL</sequence>
<evidence type="ECO:0000313" key="6">
    <source>
        <dbReference type="EMBL" id="MBJ7603745.1"/>
    </source>
</evidence>
<dbReference type="Gene3D" id="3.40.50.300">
    <property type="entry name" value="P-loop containing nucleotide triphosphate hydrolases"/>
    <property type="match status" value="1"/>
</dbReference>
<dbReference type="InterPro" id="IPR050095">
    <property type="entry name" value="ECF_ABC_transporter_ATP-bd"/>
</dbReference>
<dbReference type="RefSeq" id="WP_338180259.1">
    <property type="nucleotide sequence ID" value="NZ_JAEKNQ010000040.1"/>
</dbReference>
<dbReference type="InterPro" id="IPR003439">
    <property type="entry name" value="ABC_transporter-like_ATP-bd"/>
</dbReference>
<organism evidence="6 7">
    <name type="scientific">Candidatus Dormiibacter inghamiae</name>
    <dbReference type="NCBI Taxonomy" id="3127013"/>
    <lineage>
        <taxon>Bacteria</taxon>
        <taxon>Bacillati</taxon>
        <taxon>Candidatus Dormiibacterota</taxon>
        <taxon>Candidatus Dormibacteria</taxon>
        <taxon>Candidatus Dormibacterales</taxon>
        <taxon>Candidatus Dormibacteraceae</taxon>
        <taxon>Candidatus Dormiibacter</taxon>
    </lineage>
</organism>
<keyword evidence="3" id="KW-0547">Nucleotide-binding</keyword>
<dbReference type="GO" id="GO:0005524">
    <property type="term" value="F:ATP binding"/>
    <property type="evidence" value="ECO:0007669"/>
    <property type="project" value="UniProtKB-KW"/>
</dbReference>
<gene>
    <name evidence="6" type="ORF">JF888_11220</name>
</gene>
<dbReference type="PROSITE" id="PS50893">
    <property type="entry name" value="ABC_TRANSPORTER_2"/>
    <property type="match status" value="1"/>
</dbReference>
<dbReference type="PANTHER" id="PTHR43553:SF24">
    <property type="entry name" value="ENERGY-COUPLING FACTOR TRANSPORTER ATP-BINDING PROTEIN ECFA1"/>
    <property type="match status" value="1"/>
</dbReference>
<dbReference type="GO" id="GO:0043190">
    <property type="term" value="C:ATP-binding cassette (ABC) transporter complex"/>
    <property type="evidence" value="ECO:0007669"/>
    <property type="project" value="TreeGrafter"/>
</dbReference>
<name>A0A934KFE7_9BACT</name>
<dbReference type="AlphaFoldDB" id="A0A934KFE7"/>
<evidence type="ECO:0000313" key="7">
    <source>
        <dbReference type="Proteomes" id="UP000620075"/>
    </source>
</evidence>
<dbReference type="CDD" id="cd03225">
    <property type="entry name" value="ABC_cobalt_CbiO_domain1"/>
    <property type="match status" value="1"/>
</dbReference>
<dbReference type="PANTHER" id="PTHR43553">
    <property type="entry name" value="HEAVY METAL TRANSPORTER"/>
    <property type="match status" value="1"/>
</dbReference>
<comment type="similarity">
    <text evidence="1">Belongs to the ABC transporter superfamily.</text>
</comment>
<dbReference type="EMBL" id="JAEKNQ010000040">
    <property type="protein sequence ID" value="MBJ7603745.1"/>
    <property type="molecule type" value="Genomic_DNA"/>
</dbReference>
<evidence type="ECO:0000256" key="1">
    <source>
        <dbReference type="ARBA" id="ARBA00005417"/>
    </source>
</evidence>
<evidence type="ECO:0000256" key="3">
    <source>
        <dbReference type="ARBA" id="ARBA00022741"/>
    </source>
</evidence>